<dbReference type="Proteomes" id="UP000541332">
    <property type="component" value="Unassembled WGS sequence"/>
</dbReference>
<evidence type="ECO:0000313" key="3">
    <source>
        <dbReference type="Proteomes" id="UP000541332"/>
    </source>
</evidence>
<dbReference type="GO" id="GO:0016020">
    <property type="term" value="C:membrane"/>
    <property type="evidence" value="ECO:0007669"/>
    <property type="project" value="InterPro"/>
</dbReference>
<comment type="caution">
    <text evidence="2">The sequence shown here is derived from an EMBL/GenBank/DDBJ whole genome shotgun (WGS) entry which is preliminary data.</text>
</comment>
<organism evidence="2 3">
    <name type="scientific">Pampusana beccarii</name>
    <name type="common">Western bronze ground-dove</name>
    <dbReference type="NCBI Taxonomy" id="2953425"/>
    <lineage>
        <taxon>Eukaryota</taxon>
        <taxon>Metazoa</taxon>
        <taxon>Chordata</taxon>
        <taxon>Craniata</taxon>
        <taxon>Vertebrata</taxon>
        <taxon>Euteleostomi</taxon>
        <taxon>Archelosauria</taxon>
        <taxon>Archosauria</taxon>
        <taxon>Dinosauria</taxon>
        <taxon>Saurischia</taxon>
        <taxon>Theropoda</taxon>
        <taxon>Coelurosauria</taxon>
        <taxon>Aves</taxon>
        <taxon>Neognathae</taxon>
        <taxon>Neoaves</taxon>
        <taxon>Columbimorphae</taxon>
        <taxon>Columbiformes</taxon>
        <taxon>Columbidae</taxon>
        <taxon>Pampusana</taxon>
    </lineage>
</organism>
<dbReference type="OrthoDB" id="9899013at2759"/>
<sequence>LLLKTHRQLERVLHVSSQNTSNISRAFANRLEYSKQEKKIVITLHNLQKNDSDIYVCAGVVKNFSFLLANGSGTMMLIKEAEQTDCSSGSWVLYSLIIMVALLFSALICCTTYRVDMKKHFHKRKPNTVYEDMSYSSRRNTLMRN</sequence>
<feature type="non-terminal residue" evidence="2">
    <location>
        <position position="1"/>
    </location>
</feature>
<reference evidence="2 3" key="1">
    <citation type="submission" date="2020-02" db="EMBL/GenBank/DDBJ databases">
        <title>Bird 10,000 Genomes (B10K) Project - Family phase.</title>
        <authorList>
            <person name="Zhang G."/>
        </authorList>
    </citation>
    <scope>NUCLEOTIDE SEQUENCE [LARGE SCALE GENOMIC DNA]</scope>
    <source>
        <strain evidence="2">B10K-DU-006-06</strain>
    </source>
</reference>
<keyword evidence="1" id="KW-0812">Transmembrane</keyword>
<dbReference type="InterPro" id="IPR039090">
    <property type="entry name" value="CD7"/>
</dbReference>
<dbReference type="GO" id="GO:0038023">
    <property type="term" value="F:signaling receptor activity"/>
    <property type="evidence" value="ECO:0007669"/>
    <property type="project" value="InterPro"/>
</dbReference>
<keyword evidence="3" id="KW-1185">Reference proteome</keyword>
<dbReference type="Gene3D" id="2.60.40.10">
    <property type="entry name" value="Immunoglobulins"/>
    <property type="match status" value="1"/>
</dbReference>
<evidence type="ECO:0000313" key="2">
    <source>
        <dbReference type="EMBL" id="NXW90025.1"/>
    </source>
</evidence>
<protein>
    <submittedName>
        <fullName evidence="2">CD7 protein</fullName>
    </submittedName>
</protein>
<keyword evidence="1" id="KW-1133">Transmembrane helix</keyword>
<dbReference type="SUPFAM" id="SSF48726">
    <property type="entry name" value="Immunoglobulin"/>
    <property type="match status" value="1"/>
</dbReference>
<feature type="non-terminal residue" evidence="2">
    <location>
        <position position="145"/>
    </location>
</feature>
<dbReference type="PANTHER" id="PTHR15343">
    <property type="entry name" value="CD7"/>
    <property type="match status" value="1"/>
</dbReference>
<evidence type="ECO:0000256" key="1">
    <source>
        <dbReference type="SAM" id="Phobius"/>
    </source>
</evidence>
<gene>
    <name evidence="2" type="primary">Cd7</name>
    <name evidence="2" type="ORF">ALOBEC_R13522</name>
</gene>
<accession>A0A7L4FSX7</accession>
<dbReference type="InterPro" id="IPR013783">
    <property type="entry name" value="Ig-like_fold"/>
</dbReference>
<keyword evidence="1" id="KW-0472">Membrane</keyword>
<name>A0A7L4FSX7_9COLU</name>
<dbReference type="PANTHER" id="PTHR15343:SF0">
    <property type="entry name" value="T-CELL ANTIGEN CD7"/>
    <property type="match status" value="1"/>
</dbReference>
<feature type="transmembrane region" description="Helical" evidence="1">
    <location>
        <begin position="91"/>
        <end position="115"/>
    </location>
</feature>
<dbReference type="AlphaFoldDB" id="A0A7L4FSX7"/>
<dbReference type="EMBL" id="VWYH01007034">
    <property type="protein sequence ID" value="NXW90025.1"/>
    <property type="molecule type" value="Genomic_DNA"/>
</dbReference>
<dbReference type="InterPro" id="IPR036179">
    <property type="entry name" value="Ig-like_dom_sf"/>
</dbReference>
<dbReference type="GO" id="GO:0002250">
    <property type="term" value="P:adaptive immune response"/>
    <property type="evidence" value="ECO:0007669"/>
    <property type="project" value="InterPro"/>
</dbReference>
<proteinExistence type="predicted"/>